<evidence type="ECO:0000313" key="1">
    <source>
        <dbReference type="EMBL" id="CAF2110298.1"/>
    </source>
</evidence>
<proteinExistence type="predicted"/>
<reference evidence="1" key="1">
    <citation type="submission" date="2021-01" db="EMBL/GenBank/DDBJ databases">
        <authorList>
            <consortium name="Genoscope - CEA"/>
            <person name="William W."/>
        </authorList>
    </citation>
    <scope>NUCLEOTIDE SEQUENCE</scope>
</reference>
<dbReference type="Gene3D" id="2.40.50.140">
    <property type="entry name" value="Nucleic acid-binding proteins"/>
    <property type="match status" value="1"/>
</dbReference>
<name>A0A816UN06_BRANA</name>
<dbReference type="EMBL" id="HG994372">
    <property type="protein sequence ID" value="CAF2110298.1"/>
    <property type="molecule type" value="Genomic_DNA"/>
</dbReference>
<accession>A0A816UN06</accession>
<dbReference type="InterPro" id="IPR012340">
    <property type="entry name" value="NA-bd_OB-fold"/>
</dbReference>
<dbReference type="Proteomes" id="UP001295469">
    <property type="component" value="Chromosome C08"/>
</dbReference>
<gene>
    <name evidence="1" type="ORF">DARMORV10_C08P23130.1</name>
</gene>
<organism evidence="1">
    <name type="scientific">Brassica napus</name>
    <name type="common">Rape</name>
    <dbReference type="NCBI Taxonomy" id="3708"/>
    <lineage>
        <taxon>Eukaryota</taxon>
        <taxon>Viridiplantae</taxon>
        <taxon>Streptophyta</taxon>
        <taxon>Embryophyta</taxon>
        <taxon>Tracheophyta</taxon>
        <taxon>Spermatophyta</taxon>
        <taxon>Magnoliopsida</taxon>
        <taxon>eudicotyledons</taxon>
        <taxon>Gunneridae</taxon>
        <taxon>Pentapetalae</taxon>
        <taxon>rosids</taxon>
        <taxon>malvids</taxon>
        <taxon>Brassicales</taxon>
        <taxon>Brassicaceae</taxon>
        <taxon>Brassiceae</taxon>
        <taxon>Brassica</taxon>
    </lineage>
</organism>
<sequence>MDGLLSCIGRSRKLEKSGSSFLCSRCVNPNVTGVIRYLVELSVDDGNDSTTFVVFECLSLLRKMQLL</sequence>
<protein>
    <submittedName>
        <fullName evidence="1">(rape) hypothetical protein</fullName>
    </submittedName>
</protein>
<dbReference type="AlphaFoldDB" id="A0A816UN06"/>